<evidence type="ECO:0000256" key="7">
    <source>
        <dbReference type="PROSITE-ProRule" id="PRU00042"/>
    </source>
</evidence>
<dbReference type="PROSITE" id="PS50157">
    <property type="entry name" value="ZINC_FINGER_C2H2_2"/>
    <property type="match status" value="3"/>
</dbReference>
<feature type="compositionally biased region" description="Basic residues" evidence="8">
    <location>
        <begin position="184"/>
        <end position="194"/>
    </location>
</feature>
<reference evidence="10" key="1">
    <citation type="submission" date="2023-05" db="EMBL/GenBank/DDBJ databases">
        <title>High-quality long-read genome of Scophthalmus maximus.</title>
        <authorList>
            <person name="Lien S."/>
            <person name="Martinez P."/>
        </authorList>
    </citation>
    <scope>NUCLEOTIDE SEQUENCE [LARGE SCALE GENOMIC DNA]</scope>
</reference>
<dbReference type="FunFam" id="3.30.160.60:FF:000018">
    <property type="entry name" value="Krueppel-like factor 15"/>
    <property type="match status" value="1"/>
</dbReference>
<keyword evidence="6" id="KW-0539">Nucleus</keyword>
<dbReference type="PROSITE" id="PS00028">
    <property type="entry name" value="ZINC_FINGER_C2H2_1"/>
    <property type="match status" value="3"/>
</dbReference>
<keyword evidence="2" id="KW-0479">Metal-binding</keyword>
<dbReference type="PANTHER" id="PTHR23235">
    <property type="entry name" value="KRUEPPEL-LIKE TRANSCRIPTION FACTOR"/>
    <property type="match status" value="1"/>
</dbReference>
<protein>
    <submittedName>
        <fullName evidence="10">KLF transcription factor 5</fullName>
    </submittedName>
</protein>
<feature type="compositionally biased region" description="Polar residues" evidence="8">
    <location>
        <begin position="262"/>
        <end position="278"/>
    </location>
</feature>
<feature type="domain" description="C2H2-type" evidence="9">
    <location>
        <begin position="411"/>
        <end position="440"/>
    </location>
</feature>
<dbReference type="InterPro" id="IPR013087">
    <property type="entry name" value="Znf_C2H2_type"/>
</dbReference>
<dbReference type="InterPro" id="IPR036236">
    <property type="entry name" value="Znf_C2H2_sf"/>
</dbReference>
<keyword evidence="4 7" id="KW-0863">Zinc-finger</keyword>
<reference evidence="10" key="2">
    <citation type="submission" date="2025-08" db="UniProtKB">
        <authorList>
            <consortium name="Ensembl"/>
        </authorList>
    </citation>
    <scope>IDENTIFICATION</scope>
</reference>
<gene>
    <name evidence="10" type="primary">KLF5</name>
</gene>
<feature type="domain" description="C2H2-type" evidence="9">
    <location>
        <begin position="471"/>
        <end position="495"/>
    </location>
</feature>
<feature type="compositionally biased region" description="Polar residues" evidence="8">
    <location>
        <begin position="27"/>
        <end position="41"/>
    </location>
</feature>
<evidence type="ECO:0000256" key="3">
    <source>
        <dbReference type="ARBA" id="ARBA00022737"/>
    </source>
</evidence>
<dbReference type="GO" id="GO:0005634">
    <property type="term" value="C:nucleus"/>
    <property type="evidence" value="ECO:0007669"/>
    <property type="project" value="UniProtKB-SubCell"/>
</dbReference>
<keyword evidence="5" id="KW-0862">Zinc</keyword>
<dbReference type="SUPFAM" id="SSF57667">
    <property type="entry name" value="beta-beta-alpha zinc fingers"/>
    <property type="match status" value="2"/>
</dbReference>
<evidence type="ECO:0000256" key="4">
    <source>
        <dbReference type="ARBA" id="ARBA00022771"/>
    </source>
</evidence>
<accession>A0A8D2ZNK3</accession>
<evidence type="ECO:0000256" key="5">
    <source>
        <dbReference type="ARBA" id="ARBA00022833"/>
    </source>
</evidence>
<dbReference type="FunFam" id="3.30.160.60:FF:000021">
    <property type="entry name" value="Basic krueppel-like factor 3"/>
    <property type="match status" value="1"/>
</dbReference>
<evidence type="ECO:0000259" key="9">
    <source>
        <dbReference type="PROSITE" id="PS50157"/>
    </source>
</evidence>
<feature type="region of interest" description="Disordered" evidence="8">
    <location>
        <begin position="146"/>
        <end position="209"/>
    </location>
</feature>
<name>A0A8D2ZNK3_SCOMX</name>
<evidence type="ECO:0000256" key="8">
    <source>
        <dbReference type="SAM" id="MobiDB-lite"/>
    </source>
</evidence>
<feature type="domain" description="C2H2-type" evidence="9">
    <location>
        <begin position="441"/>
        <end position="470"/>
    </location>
</feature>
<proteinExistence type="predicted"/>
<organism evidence="10 11">
    <name type="scientific">Scophthalmus maximus</name>
    <name type="common">Turbot</name>
    <name type="synonym">Psetta maxima</name>
    <dbReference type="NCBI Taxonomy" id="52904"/>
    <lineage>
        <taxon>Eukaryota</taxon>
        <taxon>Metazoa</taxon>
        <taxon>Chordata</taxon>
        <taxon>Craniata</taxon>
        <taxon>Vertebrata</taxon>
        <taxon>Euteleostomi</taxon>
        <taxon>Actinopterygii</taxon>
        <taxon>Neopterygii</taxon>
        <taxon>Teleostei</taxon>
        <taxon>Neoteleostei</taxon>
        <taxon>Acanthomorphata</taxon>
        <taxon>Carangaria</taxon>
        <taxon>Pleuronectiformes</taxon>
        <taxon>Pleuronectoidei</taxon>
        <taxon>Scophthalmidae</taxon>
        <taxon>Scophthalmus</taxon>
    </lineage>
</organism>
<evidence type="ECO:0000256" key="1">
    <source>
        <dbReference type="ARBA" id="ARBA00004123"/>
    </source>
</evidence>
<feature type="compositionally biased region" description="Basic residues" evidence="8">
    <location>
        <begin position="14"/>
        <end position="25"/>
    </location>
</feature>
<comment type="subcellular location">
    <subcellularLocation>
        <location evidence="1">Nucleus</location>
    </subcellularLocation>
</comment>
<dbReference type="GeneTree" id="ENSGT00940000156711"/>
<feature type="compositionally biased region" description="Polar residues" evidence="8">
    <location>
        <begin position="327"/>
        <end position="376"/>
    </location>
</feature>
<feature type="compositionally biased region" description="Basic and acidic residues" evidence="8">
    <location>
        <begin position="47"/>
        <end position="56"/>
    </location>
</feature>
<dbReference type="FunFam" id="3.30.160.60:FF:000463">
    <property type="entry name" value="Krueppel-like factor 5"/>
    <property type="match status" value="1"/>
</dbReference>
<dbReference type="SMART" id="SM00355">
    <property type="entry name" value="ZnF_C2H2"/>
    <property type="match status" value="3"/>
</dbReference>
<dbReference type="Pfam" id="PF00096">
    <property type="entry name" value="zf-C2H2"/>
    <property type="match status" value="3"/>
</dbReference>
<feature type="region of interest" description="Disordered" evidence="8">
    <location>
        <begin position="14"/>
        <end position="98"/>
    </location>
</feature>
<dbReference type="AlphaFoldDB" id="A0A8D2ZNK3"/>
<dbReference type="Proteomes" id="UP000694558">
    <property type="component" value="Chromosome 14"/>
</dbReference>
<feature type="region of interest" description="Disordered" evidence="8">
    <location>
        <begin position="253"/>
        <end position="403"/>
    </location>
</feature>
<dbReference type="Ensembl" id="ENSSMAT00000005149.2">
    <property type="protein sequence ID" value="ENSSMAP00000005074.2"/>
    <property type="gene ID" value="ENSSMAG00000003106.2"/>
</dbReference>
<evidence type="ECO:0000256" key="2">
    <source>
        <dbReference type="ARBA" id="ARBA00022723"/>
    </source>
</evidence>
<dbReference type="GO" id="GO:0000981">
    <property type="term" value="F:DNA-binding transcription factor activity, RNA polymerase II-specific"/>
    <property type="evidence" value="ECO:0007669"/>
    <property type="project" value="TreeGrafter"/>
</dbReference>
<dbReference type="GO" id="GO:0008270">
    <property type="term" value="F:zinc ion binding"/>
    <property type="evidence" value="ECO:0007669"/>
    <property type="project" value="UniProtKB-KW"/>
</dbReference>
<dbReference type="GO" id="GO:0000978">
    <property type="term" value="F:RNA polymerase II cis-regulatory region sequence-specific DNA binding"/>
    <property type="evidence" value="ECO:0007669"/>
    <property type="project" value="TreeGrafter"/>
</dbReference>
<sequence>TRDSRRRRVRLFGNRRRRRRRKRKPTQADTYASFIPSQTSVAPVDPYGRRREEPRLARSGPGRAVAPQITGRRERRRPRTSALRRGGRRPGSFVRPRLRFGQIRHGHLPVFSTLAAGHGESQDAVQGSWRPDAGAAFPRGLRLAVQRQHEPAPARHHVPAPGPLQGREADQNGAAASLPDARRLSGRWRRRRQRQPLAPPGAPGALGAADSSGGNFYIKQEVPDFQDVPLFQLLNSDLEQLIHGSQLNSQLSLPNGNVHVGQAQNSAKPTSNPQSECFQYSRHFGHQQRPTYLPPSPPNSEPPSPDRGKELLHNLSPPPSYEASIASKLTFQTHNPIDPGQTSGAAPIQGQDQNPGVQLVQSSAVGPAQRSSLSPVQTPPGVGPLSPVSAQSAPLKYNRRNNPDLERRRIHHCDVPGCKKVYTKSSHLKAHLRTHTGEKPYRCSWEGCEWRFARSDELTRHFRKHTGAKPFQCGVCNRRFSRSDHLALHMKRHQR</sequence>
<evidence type="ECO:0000313" key="11">
    <source>
        <dbReference type="Proteomes" id="UP000694558"/>
    </source>
</evidence>
<evidence type="ECO:0000256" key="6">
    <source>
        <dbReference type="ARBA" id="ARBA00023242"/>
    </source>
</evidence>
<dbReference type="PANTHER" id="PTHR23235:SF129">
    <property type="entry name" value="KRUEPPEL-LIKE FACTOR 5-LIKE"/>
    <property type="match status" value="1"/>
</dbReference>
<evidence type="ECO:0000313" key="10">
    <source>
        <dbReference type="Ensembl" id="ENSSMAP00000005074.2"/>
    </source>
</evidence>
<dbReference type="Gene3D" id="3.30.160.60">
    <property type="entry name" value="Classic Zinc Finger"/>
    <property type="match status" value="3"/>
</dbReference>
<feature type="compositionally biased region" description="Pro residues" evidence="8">
    <location>
        <begin position="292"/>
        <end position="303"/>
    </location>
</feature>
<keyword evidence="3" id="KW-0677">Repeat</keyword>